<dbReference type="FunFam" id="3.30.390.50:FF:000001">
    <property type="entry name" value="Xanthine dehydrogenase oxidase"/>
    <property type="match status" value="1"/>
</dbReference>
<evidence type="ECO:0000259" key="7">
    <source>
        <dbReference type="PROSITE" id="PS51387"/>
    </source>
</evidence>
<dbReference type="GO" id="GO:0071949">
    <property type="term" value="F:FAD binding"/>
    <property type="evidence" value="ECO:0007669"/>
    <property type="project" value="InterPro"/>
</dbReference>
<dbReference type="Pfam" id="PF01315">
    <property type="entry name" value="Ald_Xan_dh_C"/>
    <property type="match status" value="1"/>
</dbReference>
<dbReference type="FunFam" id="3.30.465.10:FF:000004">
    <property type="entry name" value="Xanthine dehydrogenase/oxidase"/>
    <property type="match status" value="1"/>
</dbReference>
<evidence type="ECO:0000313" key="8">
    <source>
        <dbReference type="EMBL" id="KAJ8022061.1"/>
    </source>
</evidence>
<dbReference type="SUPFAM" id="SSF56176">
    <property type="entry name" value="FAD-binding/transporter-associated domain-like"/>
    <property type="match status" value="1"/>
</dbReference>
<dbReference type="InterPro" id="IPR016208">
    <property type="entry name" value="Ald_Oxase/xanthine_DH-like"/>
</dbReference>
<keyword evidence="5" id="KW-0411">Iron-sulfur</keyword>
<dbReference type="GO" id="GO:0016491">
    <property type="term" value="F:oxidoreductase activity"/>
    <property type="evidence" value="ECO:0007669"/>
    <property type="project" value="UniProtKB-KW"/>
</dbReference>
<keyword evidence="9" id="KW-1185">Reference proteome</keyword>
<comment type="caution">
    <text evidence="8">The sequence shown here is derived from an EMBL/GenBank/DDBJ whole genome shotgun (WGS) entry which is preliminary data.</text>
</comment>
<dbReference type="FunFam" id="3.30.43.10:FF:000001">
    <property type="entry name" value="Xanthine dehydrogenase/oxidase"/>
    <property type="match status" value="1"/>
</dbReference>
<dbReference type="PROSITE" id="PS51387">
    <property type="entry name" value="FAD_PCMH"/>
    <property type="match status" value="1"/>
</dbReference>
<keyword evidence="1" id="KW-0001">2Fe-2S</keyword>
<dbReference type="Gene3D" id="3.30.390.50">
    <property type="entry name" value="CO dehydrogenase flavoprotein, C-terminal domain"/>
    <property type="match status" value="1"/>
</dbReference>
<dbReference type="Proteomes" id="UP001152320">
    <property type="component" value="Chromosome 21"/>
</dbReference>
<dbReference type="Pfam" id="PF03450">
    <property type="entry name" value="CO_deh_flav_C"/>
    <property type="match status" value="1"/>
</dbReference>
<dbReference type="GO" id="GO:0051537">
    <property type="term" value="F:2 iron, 2 sulfur cluster binding"/>
    <property type="evidence" value="ECO:0007669"/>
    <property type="project" value="UniProtKB-KW"/>
</dbReference>
<dbReference type="SMART" id="SM01008">
    <property type="entry name" value="Ald_Xan_dh_C"/>
    <property type="match status" value="1"/>
</dbReference>
<evidence type="ECO:0000256" key="5">
    <source>
        <dbReference type="ARBA" id="ARBA00023014"/>
    </source>
</evidence>
<evidence type="ECO:0000256" key="4">
    <source>
        <dbReference type="ARBA" id="ARBA00023004"/>
    </source>
</evidence>
<dbReference type="SMART" id="SM01092">
    <property type="entry name" value="CO_deh_flav_C"/>
    <property type="match status" value="1"/>
</dbReference>
<dbReference type="PANTHER" id="PTHR45444:SF3">
    <property type="entry name" value="XANTHINE DEHYDROGENASE"/>
    <property type="match status" value="1"/>
</dbReference>
<reference evidence="8" key="1">
    <citation type="submission" date="2021-10" db="EMBL/GenBank/DDBJ databases">
        <title>Tropical sea cucumber genome reveals ecological adaptation and Cuvierian tubules defense mechanism.</title>
        <authorList>
            <person name="Chen T."/>
        </authorList>
    </citation>
    <scope>NUCLEOTIDE SEQUENCE</scope>
    <source>
        <strain evidence="8">Nanhai2018</strain>
        <tissue evidence="8">Muscle</tissue>
    </source>
</reference>
<sequence>MKWFLPLTKEKLLQLKVTYPEAKLVIGNTEIGVEVKFKNQHYPVLINTRHIPELNEIKRMESGVYVGSAVTLTRLSRFLKGLIQQEPTNKTRSFEAIIEMLKWFAGIQIRNVASIGGNIVTASPISDLNPLLMAAGASLDVLSIKGARKISLDDSFFLGYRKIALESNEVLGGVHIPFTRNDEYFYGFKQAQRKEDDISIVNAGMMVEFEEDSNKVKEIRLSFGGMAATTVMAKKTMTELKGRIWNTKMMNLAIETLLEDLPLTPGAPGGMEAYRQSLALGFFFKFFIKVSTDISSDEDSLPEHWKSAVSELTSKPFKSTQLFQEVSESQDIFDPVGRPQMVLSALQQATGEAVYNDDLPRIEGELFLALVYSTNAHANIRSIDFEAALSVEGVYDVVSAKDVPGENSFHVIVSDETLFADEKVY</sequence>
<dbReference type="InterPro" id="IPR036856">
    <property type="entry name" value="Ald_Oxase/Xan_DH_a/b_sf"/>
</dbReference>
<evidence type="ECO:0000313" key="9">
    <source>
        <dbReference type="Proteomes" id="UP001152320"/>
    </source>
</evidence>
<dbReference type="SUPFAM" id="SSF55447">
    <property type="entry name" value="CO dehydrogenase flavoprotein C-terminal domain-like"/>
    <property type="match status" value="1"/>
</dbReference>
<dbReference type="GO" id="GO:0005506">
    <property type="term" value="F:iron ion binding"/>
    <property type="evidence" value="ECO:0007669"/>
    <property type="project" value="InterPro"/>
</dbReference>
<keyword evidence="2" id="KW-0479">Metal-binding</keyword>
<dbReference type="Gene3D" id="3.30.465.10">
    <property type="match status" value="1"/>
</dbReference>
<evidence type="ECO:0000256" key="2">
    <source>
        <dbReference type="ARBA" id="ARBA00022723"/>
    </source>
</evidence>
<dbReference type="InterPro" id="IPR005107">
    <property type="entry name" value="CO_DH_flav_C"/>
</dbReference>
<evidence type="ECO:0000256" key="1">
    <source>
        <dbReference type="ARBA" id="ARBA00022714"/>
    </source>
</evidence>
<dbReference type="PANTHER" id="PTHR45444">
    <property type="entry name" value="XANTHINE DEHYDROGENASE"/>
    <property type="match status" value="1"/>
</dbReference>
<comment type="cofactor">
    <cofactor evidence="6">
        <name>[2Fe-2S] cluster</name>
        <dbReference type="ChEBI" id="CHEBI:190135"/>
    </cofactor>
</comment>
<evidence type="ECO:0000256" key="6">
    <source>
        <dbReference type="ARBA" id="ARBA00034078"/>
    </source>
</evidence>
<dbReference type="InterPro" id="IPR002346">
    <property type="entry name" value="Mopterin_DH_FAD-bd"/>
</dbReference>
<name>A0A9Q0YID5_HOLLE</name>
<dbReference type="EMBL" id="JAIZAY010000021">
    <property type="protein sequence ID" value="KAJ8022061.1"/>
    <property type="molecule type" value="Genomic_DNA"/>
</dbReference>
<accession>A0A9Q0YID5</accession>
<keyword evidence="4" id="KW-0408">Iron</keyword>
<dbReference type="InterPro" id="IPR016169">
    <property type="entry name" value="FAD-bd_PCMH_sub2"/>
</dbReference>
<dbReference type="InterPro" id="IPR036318">
    <property type="entry name" value="FAD-bd_PCMH-like_sf"/>
</dbReference>
<gene>
    <name evidence="8" type="ORF">HOLleu_39446</name>
</gene>
<organism evidence="8 9">
    <name type="scientific">Holothuria leucospilota</name>
    <name type="common">Black long sea cucumber</name>
    <name type="synonym">Mertensiothuria leucospilota</name>
    <dbReference type="NCBI Taxonomy" id="206669"/>
    <lineage>
        <taxon>Eukaryota</taxon>
        <taxon>Metazoa</taxon>
        <taxon>Echinodermata</taxon>
        <taxon>Eleutherozoa</taxon>
        <taxon>Echinozoa</taxon>
        <taxon>Holothuroidea</taxon>
        <taxon>Aspidochirotacea</taxon>
        <taxon>Aspidochirotida</taxon>
        <taxon>Holothuriidae</taxon>
        <taxon>Holothuria</taxon>
    </lineage>
</organism>
<dbReference type="OrthoDB" id="8300278at2759"/>
<protein>
    <submittedName>
        <fullName evidence="8">Xanthine dehydrogenase/oxidase</fullName>
    </submittedName>
</protein>
<dbReference type="Gene3D" id="3.30.43.10">
    <property type="entry name" value="Uridine Diphospho-n-acetylenolpyruvylglucosamine Reductase, domain 2"/>
    <property type="match status" value="1"/>
</dbReference>
<dbReference type="SUPFAM" id="SSF54665">
    <property type="entry name" value="CO dehydrogenase molybdoprotein N-domain-like"/>
    <property type="match status" value="1"/>
</dbReference>
<dbReference type="AlphaFoldDB" id="A0A9Q0YID5"/>
<dbReference type="InterPro" id="IPR000674">
    <property type="entry name" value="Ald_Oxase/Xan_DH_a/b"/>
</dbReference>
<proteinExistence type="predicted"/>
<dbReference type="Pfam" id="PF00941">
    <property type="entry name" value="FAD_binding_5"/>
    <property type="match status" value="1"/>
</dbReference>
<dbReference type="InterPro" id="IPR016166">
    <property type="entry name" value="FAD-bd_PCMH"/>
</dbReference>
<evidence type="ECO:0000256" key="3">
    <source>
        <dbReference type="ARBA" id="ARBA00023002"/>
    </source>
</evidence>
<dbReference type="InterPro" id="IPR016167">
    <property type="entry name" value="FAD-bd_PCMH_sub1"/>
</dbReference>
<dbReference type="Gene3D" id="3.90.1170.50">
    <property type="entry name" value="Aldehyde oxidase/xanthine dehydrogenase, a/b hammerhead"/>
    <property type="match status" value="1"/>
</dbReference>
<dbReference type="InterPro" id="IPR036683">
    <property type="entry name" value="CO_DH_flav_C_dom_sf"/>
</dbReference>
<feature type="domain" description="FAD-binding PCMH-type" evidence="7">
    <location>
        <begin position="1"/>
        <end position="181"/>
    </location>
</feature>
<keyword evidence="3" id="KW-0560">Oxidoreductase</keyword>